<evidence type="ECO:0000256" key="1">
    <source>
        <dbReference type="ARBA" id="ARBA00001961"/>
    </source>
</evidence>
<evidence type="ECO:0000259" key="7">
    <source>
        <dbReference type="PROSITE" id="PS51471"/>
    </source>
</evidence>
<gene>
    <name evidence="8" type="ORF">AT705_19345</name>
</gene>
<dbReference type="PROSITE" id="PS51471">
    <property type="entry name" value="FE2OG_OXY"/>
    <property type="match status" value="1"/>
</dbReference>
<keyword evidence="4" id="KW-0223">Dioxygenase</keyword>
<dbReference type="RefSeq" id="WP_058797843.1">
    <property type="nucleotide sequence ID" value="NZ_CP013611.1"/>
</dbReference>
<dbReference type="InterPro" id="IPR006620">
    <property type="entry name" value="Pro_4_hyd_alph"/>
</dbReference>
<evidence type="ECO:0000313" key="9">
    <source>
        <dbReference type="Proteomes" id="UP000069015"/>
    </source>
</evidence>
<comment type="cofactor">
    <cofactor evidence="1">
        <name>L-ascorbate</name>
        <dbReference type="ChEBI" id="CHEBI:38290"/>
    </cofactor>
</comment>
<dbReference type="Gene3D" id="2.60.120.620">
    <property type="entry name" value="q2cbj1_9rhob like domain"/>
    <property type="match status" value="1"/>
</dbReference>
<organism evidence="8 9">
    <name type="scientific">Pseudoalteromonas rubra</name>
    <dbReference type="NCBI Taxonomy" id="43658"/>
    <lineage>
        <taxon>Bacteria</taxon>
        <taxon>Pseudomonadati</taxon>
        <taxon>Pseudomonadota</taxon>
        <taxon>Gammaproteobacteria</taxon>
        <taxon>Alteromonadales</taxon>
        <taxon>Pseudoalteromonadaceae</taxon>
        <taxon>Pseudoalteromonas</taxon>
    </lineage>
</organism>
<dbReference type="Proteomes" id="UP000069015">
    <property type="component" value="Chromosome 1"/>
</dbReference>
<proteinExistence type="predicted"/>
<dbReference type="SMART" id="SM00702">
    <property type="entry name" value="P4Hc"/>
    <property type="match status" value="1"/>
</dbReference>
<name>A0A0U3H0P9_9GAMM</name>
<dbReference type="AlphaFoldDB" id="A0A0U3H0P9"/>
<keyword evidence="3" id="KW-0847">Vitamin C</keyword>
<feature type="domain" description="Fe2OG dioxygenase" evidence="7">
    <location>
        <begin position="130"/>
        <end position="256"/>
    </location>
</feature>
<dbReference type="GO" id="GO:0031418">
    <property type="term" value="F:L-ascorbic acid binding"/>
    <property type="evidence" value="ECO:0007669"/>
    <property type="project" value="UniProtKB-KW"/>
</dbReference>
<evidence type="ECO:0000256" key="3">
    <source>
        <dbReference type="ARBA" id="ARBA00022896"/>
    </source>
</evidence>
<protein>
    <submittedName>
        <fullName evidence="8">Oxidoreductase</fullName>
    </submittedName>
</protein>
<dbReference type="PANTHER" id="PTHR10869">
    <property type="entry name" value="PROLYL 4-HYDROXYLASE ALPHA SUBUNIT"/>
    <property type="match status" value="1"/>
</dbReference>
<dbReference type="GO" id="GO:0005506">
    <property type="term" value="F:iron ion binding"/>
    <property type="evidence" value="ECO:0007669"/>
    <property type="project" value="InterPro"/>
</dbReference>
<reference evidence="8 9" key="1">
    <citation type="submission" date="2015-12" db="EMBL/GenBank/DDBJ databases">
        <title>Complete genome sequence of Pseudoalteromonas rubra SCSIO 6842, harboring a conjugative plasmid.</title>
        <authorList>
            <person name="Li B."/>
            <person name="Wang X."/>
        </authorList>
    </citation>
    <scope>NUCLEOTIDE SEQUENCE [LARGE SCALE GENOMIC DNA]</scope>
    <source>
        <strain evidence="8 9">SCSIO 6842</strain>
    </source>
</reference>
<keyword evidence="2" id="KW-0479">Metal-binding</keyword>
<dbReference type="InterPro" id="IPR045054">
    <property type="entry name" value="P4HA-like"/>
</dbReference>
<keyword evidence="5" id="KW-0560">Oxidoreductase</keyword>
<dbReference type="KEGG" id="prr:AT705_19345"/>
<evidence type="ECO:0000313" key="8">
    <source>
        <dbReference type="EMBL" id="ALU44915.1"/>
    </source>
</evidence>
<evidence type="ECO:0000256" key="5">
    <source>
        <dbReference type="ARBA" id="ARBA00023002"/>
    </source>
</evidence>
<evidence type="ECO:0000256" key="4">
    <source>
        <dbReference type="ARBA" id="ARBA00022964"/>
    </source>
</evidence>
<dbReference type="GO" id="GO:0004656">
    <property type="term" value="F:procollagen-proline 4-dioxygenase activity"/>
    <property type="evidence" value="ECO:0007669"/>
    <property type="project" value="TreeGrafter"/>
</dbReference>
<accession>A0A0U3H0P9</accession>
<dbReference type="InterPro" id="IPR005123">
    <property type="entry name" value="Oxoglu/Fe-dep_dioxygenase_dom"/>
</dbReference>
<evidence type="ECO:0000256" key="2">
    <source>
        <dbReference type="ARBA" id="ARBA00022723"/>
    </source>
</evidence>
<dbReference type="PANTHER" id="PTHR10869:SF247">
    <property type="entry name" value="FE2OG DIOXYGENASE DOMAIN-CONTAINING PROTEIN"/>
    <property type="match status" value="1"/>
</dbReference>
<evidence type="ECO:0000256" key="6">
    <source>
        <dbReference type="ARBA" id="ARBA00023004"/>
    </source>
</evidence>
<keyword evidence="6" id="KW-0408">Iron</keyword>
<sequence length="257" mass="29039">MSDNTNDFFIVAKEPGAEHPALPTWANNVANPAKLASAEELDVEKRLLTEIPGAFQLLNVFSEDECIRLIDLAEELAFLPDAAVSLPRTVRHNDSMTWVVDDETVDIIWRRISGILDTSLPYMQGKRPLGVNARFRFYRYSVGDYFKPHLDGDWPGSRVINGSLERDAYPDRYSRMTFLILLNEDFEGGATQLFVNKDNPTAQLRNLSDATVHNVRTPTGGVLCFPHGRHPLSYLHSAEQIMSGVKYIIRTDLLFEN</sequence>
<dbReference type="EMBL" id="CP013611">
    <property type="protein sequence ID" value="ALU44915.1"/>
    <property type="molecule type" value="Genomic_DNA"/>
</dbReference>